<feature type="compositionally biased region" description="Basic and acidic residues" evidence="1">
    <location>
        <begin position="238"/>
        <end position="254"/>
    </location>
</feature>
<protein>
    <submittedName>
        <fullName evidence="3">11075_t:CDS:1</fullName>
    </submittedName>
</protein>
<evidence type="ECO:0000313" key="4">
    <source>
        <dbReference type="Proteomes" id="UP000789342"/>
    </source>
</evidence>
<dbReference type="PANTHER" id="PTHR45725">
    <property type="entry name" value="FORMIN HOMOLOGY 2 FAMILY MEMBER"/>
    <property type="match status" value="1"/>
</dbReference>
<dbReference type="SMART" id="SM00498">
    <property type="entry name" value="FH2"/>
    <property type="match status" value="1"/>
</dbReference>
<dbReference type="PANTHER" id="PTHR45725:SF1">
    <property type="entry name" value="DISHEVELLED ASSOCIATED ACTIVATOR OF MORPHOGENESIS, ISOFORM D"/>
    <property type="match status" value="1"/>
</dbReference>
<dbReference type="Proteomes" id="UP000789342">
    <property type="component" value="Unassembled WGS sequence"/>
</dbReference>
<dbReference type="SUPFAM" id="SSF101447">
    <property type="entry name" value="Formin homology 2 domain (FH2 domain)"/>
    <property type="match status" value="1"/>
</dbReference>
<feature type="region of interest" description="Disordered" evidence="1">
    <location>
        <begin position="320"/>
        <end position="340"/>
    </location>
</feature>
<gene>
    <name evidence="3" type="ORF">AMORRO_LOCUS12658</name>
</gene>
<keyword evidence="4" id="KW-1185">Reference proteome</keyword>
<proteinExistence type="predicted"/>
<dbReference type="PROSITE" id="PS51444">
    <property type="entry name" value="FH2"/>
    <property type="match status" value="1"/>
</dbReference>
<dbReference type="InterPro" id="IPR015425">
    <property type="entry name" value="FH2_Formin"/>
</dbReference>
<feature type="compositionally biased region" description="Polar residues" evidence="1">
    <location>
        <begin position="268"/>
        <end position="277"/>
    </location>
</feature>
<name>A0A9N9HX68_9GLOM</name>
<feature type="domain" description="FH2" evidence="2">
    <location>
        <begin position="1"/>
        <end position="259"/>
    </location>
</feature>
<dbReference type="Pfam" id="PF02181">
    <property type="entry name" value="FH2"/>
    <property type="match status" value="1"/>
</dbReference>
<sequence length="355" mass="40146">MDIPRLSERLGCMIYRRRFEMEVEELKPEIEVLHEVYIELKESVKFKRLLKASIYVIIIDTILVIGNHLNRSTFRGNAVGFQIDCLLKIQETKALDNNPKGAATLLHYLVLTLEDTQKDLLTFMDELKHLEAAARISVVTVVGSVASLVSGIESIKEEISILKKSKLSPKGDIFCETMEDFVKKFEPTIESINEFTEKLEEELKQLLIYYGEDPATTKPEEFFGMILSFSKAFTAAKHENEKARKRAEKERQRENNIQARLASRRPSDTSSIASSMSGKGDFDDAIRDLRSGLKKSRTRPVSKVFTDLQVEVVVQTSGHIRGTSSSSHHRGASSIQHVRVSSTFLHPSSVVEKDE</sequence>
<dbReference type="InterPro" id="IPR051425">
    <property type="entry name" value="Formin_Homology"/>
</dbReference>
<dbReference type="InterPro" id="IPR042201">
    <property type="entry name" value="FH2_Formin_sf"/>
</dbReference>
<dbReference type="AlphaFoldDB" id="A0A9N9HX68"/>
<feature type="region of interest" description="Disordered" evidence="1">
    <location>
        <begin position="238"/>
        <end position="279"/>
    </location>
</feature>
<evidence type="ECO:0000313" key="3">
    <source>
        <dbReference type="EMBL" id="CAG8710518.1"/>
    </source>
</evidence>
<evidence type="ECO:0000256" key="1">
    <source>
        <dbReference type="SAM" id="MobiDB-lite"/>
    </source>
</evidence>
<reference evidence="3" key="1">
    <citation type="submission" date="2021-06" db="EMBL/GenBank/DDBJ databases">
        <authorList>
            <person name="Kallberg Y."/>
            <person name="Tangrot J."/>
            <person name="Rosling A."/>
        </authorList>
    </citation>
    <scope>NUCLEOTIDE SEQUENCE</scope>
    <source>
        <strain evidence="3">CL551</strain>
    </source>
</reference>
<dbReference type="EMBL" id="CAJVPV010019285">
    <property type="protein sequence ID" value="CAG8710518.1"/>
    <property type="molecule type" value="Genomic_DNA"/>
</dbReference>
<dbReference type="Gene3D" id="1.20.58.2220">
    <property type="entry name" value="Formin, FH2 domain"/>
    <property type="match status" value="1"/>
</dbReference>
<accession>A0A9N9HX68</accession>
<organism evidence="3 4">
    <name type="scientific">Acaulospora morrowiae</name>
    <dbReference type="NCBI Taxonomy" id="94023"/>
    <lineage>
        <taxon>Eukaryota</taxon>
        <taxon>Fungi</taxon>
        <taxon>Fungi incertae sedis</taxon>
        <taxon>Mucoromycota</taxon>
        <taxon>Glomeromycotina</taxon>
        <taxon>Glomeromycetes</taxon>
        <taxon>Diversisporales</taxon>
        <taxon>Acaulosporaceae</taxon>
        <taxon>Acaulospora</taxon>
    </lineage>
</organism>
<evidence type="ECO:0000259" key="2">
    <source>
        <dbReference type="PROSITE" id="PS51444"/>
    </source>
</evidence>
<comment type="caution">
    <text evidence="3">The sequence shown here is derived from an EMBL/GenBank/DDBJ whole genome shotgun (WGS) entry which is preliminary data.</text>
</comment>
<dbReference type="OrthoDB" id="1668162at2759"/>